<dbReference type="Gene3D" id="3.30.559.10">
    <property type="entry name" value="Chloramphenicol acetyltransferase-like domain"/>
    <property type="match status" value="1"/>
</dbReference>
<dbReference type="Proteomes" id="UP000091914">
    <property type="component" value="Unassembled WGS sequence"/>
</dbReference>
<accession>A0A1A0VWX1</accession>
<reference evidence="1 2" key="1">
    <citation type="submission" date="2016-06" db="EMBL/GenBank/DDBJ databases">
        <authorList>
            <person name="Kjaerup R.B."/>
            <person name="Dalgaard T.S."/>
            <person name="Juul-Madsen H.R."/>
        </authorList>
    </citation>
    <scope>NUCLEOTIDE SEQUENCE [LARGE SCALE GENOMIC DNA]</scope>
    <source>
        <strain evidence="1 2">852002-51834_SCH5396731</strain>
    </source>
</reference>
<dbReference type="OrthoDB" id="8183309at2"/>
<protein>
    <recommendedName>
        <fullName evidence="3">Diacylglycerol O-acyltransferase</fullName>
    </recommendedName>
</protein>
<comment type="caution">
    <text evidence="1">The sequence shown here is derived from an EMBL/GenBank/DDBJ whole genome shotgun (WGS) entry which is preliminary data.</text>
</comment>
<organism evidence="1 2">
    <name type="scientific">Mycobacterium colombiense</name>
    <dbReference type="NCBI Taxonomy" id="339268"/>
    <lineage>
        <taxon>Bacteria</taxon>
        <taxon>Bacillati</taxon>
        <taxon>Actinomycetota</taxon>
        <taxon>Actinomycetes</taxon>
        <taxon>Mycobacteriales</taxon>
        <taxon>Mycobacteriaceae</taxon>
        <taxon>Mycobacterium</taxon>
        <taxon>Mycobacterium avium complex (MAC)</taxon>
    </lineage>
</organism>
<name>A0A1A0VWX1_9MYCO</name>
<dbReference type="InterPro" id="IPR023213">
    <property type="entry name" value="CAT-like_dom_sf"/>
</dbReference>
<evidence type="ECO:0008006" key="3">
    <source>
        <dbReference type="Google" id="ProtNLM"/>
    </source>
</evidence>
<dbReference type="SUPFAM" id="SSF52777">
    <property type="entry name" value="CoA-dependent acyltransferases"/>
    <property type="match status" value="1"/>
</dbReference>
<gene>
    <name evidence="1" type="ORF">A5760_25735</name>
</gene>
<dbReference type="EMBL" id="LZSX01000014">
    <property type="protein sequence ID" value="OBB87694.1"/>
    <property type="molecule type" value="Genomic_DNA"/>
</dbReference>
<dbReference type="RefSeq" id="WP_064877733.1">
    <property type="nucleotide sequence ID" value="NZ_LZSX01000014.1"/>
</dbReference>
<sequence length="450" mass="48200">MTNVLDLADQTLFLGERATGTTSLVQCIWVYERPVDIDGLKRFHDHLGRGRLARRIERSPLPFGRHRWVSPGEQPGLEIVATPRPREEFDDWCSEQAGKRPDAEQGPGWRLAVLPFTDGGAAVSLVITHCLSDGVGLCEAVADAASGRDAAQGWPAASSRRRWRALREDARQTVRDTPDIGRAVAAAARLARAGRPGGGAVAVPPAQRLAPLAGPDRSITLPAATLFIDADEWDARAHALGGSSNALLAGMAARLAQRVGRVAADGSINVGMPVNERTPGDTRANAVTNVDITIESAHAMDLREIRAAIKQALVRHQDVPDERWALLPLVPLIPKRIFRRLISVATGSATAVVSSNLGALDPATNRPDGTDADYFAMKSLYPGVTSATMQRTNGVLALLSGRAHGQVFVSVLGYEPGGDNSDEGLRQHISNTLSDFSLTAMTDWRTVSRV</sequence>
<dbReference type="AlphaFoldDB" id="A0A1A0VWX1"/>
<proteinExistence type="predicted"/>
<evidence type="ECO:0000313" key="2">
    <source>
        <dbReference type="Proteomes" id="UP000091914"/>
    </source>
</evidence>
<evidence type="ECO:0000313" key="1">
    <source>
        <dbReference type="EMBL" id="OBB87694.1"/>
    </source>
</evidence>